<feature type="domain" description="Peptidase M16 C-terminal" evidence="2">
    <location>
        <begin position="200"/>
        <end position="377"/>
    </location>
</feature>
<name>A0A1H6BMI1_9FLAO</name>
<evidence type="ECO:0000259" key="1">
    <source>
        <dbReference type="Pfam" id="PF00675"/>
    </source>
</evidence>
<sequence length="682" mass="74643">MKKSIYSLAAVFLVSGIIGAQVIDLNQQPKPGPTPTVNIAKPQSFKLKNGLTVLVVEDHKLPRVNTTLSFDHPPLLEGDKAGLSGIMSDLLGSGTSKISKDDFNKKVDYLGASINYSANGAFANSLSKYYPEILNLFADGITDAKFSAEELEKSKARAIEGLKANEKSTQAIGNRVFNALSYGKETALGEFTTEKSLEAITLPDVQAAYKKYYAPQDAYLVVIGDVKYKEVKNMIEKAFDGWQKSDYKFPSLPKFENAPKTEIDVVDVPNAAQSVIILGDLHQLKMKNPDYFAATVANYILGGGSLETRVNMNLREKNGFTYGAYTSLDTSKYDSNFGGTAEVRGEVTAPAIKEFMTEINGIKTIKPEELNNAKEKLKGSFILSLERPETVARFALNLITQDLPKDFYTNYLKSVDALTVDQVQKATSDFIKPNNMRIFVAGKSSQFADGLETLGYPVKYFDAYANPVAKPEVKKVDASVTLATVADHYLAAIGGKDKVSKITSVTFNSTTKMQGMDLGIKNTQATGGKMNMEVSMMGNVAQKMTFDGTKGTITAMGKSQPMPDAMVAGYAKNKEIFPELTFGTTKDYTLGGIEKIEGADSYVVNGPDTKYYYDVKTGLKTGEVKTAEANGQKMEVPTYFSNYKDVDGVKFPFTMKVKQMGMDMQLDVQNYELNKATDADFK</sequence>
<dbReference type="Proteomes" id="UP000236738">
    <property type="component" value="Unassembled WGS sequence"/>
</dbReference>
<dbReference type="InterPro" id="IPR011765">
    <property type="entry name" value="Pept_M16_N"/>
</dbReference>
<evidence type="ECO:0000313" key="4">
    <source>
        <dbReference type="Proteomes" id="UP000236738"/>
    </source>
</evidence>
<dbReference type="PANTHER" id="PTHR11851:SF224">
    <property type="entry name" value="PROCESSING PROTEASE"/>
    <property type="match status" value="1"/>
</dbReference>
<dbReference type="Gene3D" id="3.30.830.10">
    <property type="entry name" value="Metalloenzyme, LuxS/M16 peptidase-like"/>
    <property type="match status" value="2"/>
</dbReference>
<dbReference type="GO" id="GO:0046872">
    <property type="term" value="F:metal ion binding"/>
    <property type="evidence" value="ECO:0007669"/>
    <property type="project" value="InterPro"/>
</dbReference>
<dbReference type="Pfam" id="PF05193">
    <property type="entry name" value="Peptidase_M16_C"/>
    <property type="match status" value="1"/>
</dbReference>
<dbReference type="AlphaFoldDB" id="A0A1H6BMI1"/>
<dbReference type="EMBL" id="FNUS01000008">
    <property type="protein sequence ID" value="SEG61918.1"/>
    <property type="molecule type" value="Genomic_DNA"/>
</dbReference>
<organism evidence="3 4">
    <name type="scientific">Halpernia humi</name>
    <dbReference type="NCBI Taxonomy" id="493375"/>
    <lineage>
        <taxon>Bacteria</taxon>
        <taxon>Pseudomonadati</taxon>
        <taxon>Bacteroidota</taxon>
        <taxon>Flavobacteriia</taxon>
        <taxon>Flavobacteriales</taxon>
        <taxon>Weeksellaceae</taxon>
        <taxon>Chryseobacterium group</taxon>
        <taxon>Halpernia</taxon>
    </lineage>
</organism>
<dbReference type="PANTHER" id="PTHR11851">
    <property type="entry name" value="METALLOPROTEASE"/>
    <property type="match status" value="1"/>
</dbReference>
<accession>A0A1H6BMI1</accession>
<proteinExistence type="predicted"/>
<dbReference type="InterPro" id="IPR011249">
    <property type="entry name" value="Metalloenz_LuxS/M16"/>
</dbReference>
<protein>
    <submittedName>
        <fullName evidence="3">Predicted Zn-dependent peptidase</fullName>
    </submittedName>
</protein>
<dbReference type="OrthoDB" id="9811314at2"/>
<feature type="domain" description="Peptidase M16 N-terminal" evidence="1">
    <location>
        <begin position="76"/>
        <end position="172"/>
    </location>
</feature>
<evidence type="ECO:0000313" key="3">
    <source>
        <dbReference type="EMBL" id="SEG61918.1"/>
    </source>
</evidence>
<dbReference type="RefSeq" id="WP_103914830.1">
    <property type="nucleotide sequence ID" value="NZ_FNUS01000008.1"/>
</dbReference>
<dbReference type="InterPro" id="IPR050361">
    <property type="entry name" value="MPP/UQCRC_Complex"/>
</dbReference>
<gene>
    <name evidence="3" type="ORF">SAMN05421847_3005</name>
</gene>
<dbReference type="SUPFAM" id="SSF63411">
    <property type="entry name" value="LuxS/MPP-like metallohydrolase"/>
    <property type="match status" value="2"/>
</dbReference>
<dbReference type="Pfam" id="PF00675">
    <property type="entry name" value="Peptidase_M16"/>
    <property type="match status" value="1"/>
</dbReference>
<evidence type="ECO:0000259" key="2">
    <source>
        <dbReference type="Pfam" id="PF05193"/>
    </source>
</evidence>
<keyword evidence="4" id="KW-1185">Reference proteome</keyword>
<dbReference type="InterPro" id="IPR007863">
    <property type="entry name" value="Peptidase_M16_C"/>
</dbReference>
<reference evidence="4" key="1">
    <citation type="submission" date="2016-10" db="EMBL/GenBank/DDBJ databases">
        <authorList>
            <person name="Varghese N."/>
            <person name="Submissions S."/>
        </authorList>
    </citation>
    <scope>NUCLEOTIDE SEQUENCE [LARGE SCALE GENOMIC DNA]</scope>
    <source>
        <strain evidence="4">DSM 21580</strain>
    </source>
</reference>